<evidence type="ECO:0000256" key="2">
    <source>
        <dbReference type="ARBA" id="ARBA00023235"/>
    </source>
</evidence>
<dbReference type="GO" id="GO:0008837">
    <property type="term" value="F:diaminopimelate epimerase activity"/>
    <property type="evidence" value="ECO:0007669"/>
    <property type="project" value="InterPro"/>
</dbReference>
<sequence length="254" mass="28176">MHGLGDDFIIVEFDNLEENQLDYSSLAVQVCDRKFGIGADGLIIANPPEMKLIQFQMLVGEYLILTDNTKYRKLLINTLSGVILWEILDDGQIRVDMGPPILQSSNVQAEVLRTNIKIKDKEFPINLISMGNPHCVIFTKEDTDSLAIEYGPKIECHSIFPLKTNVEFVNIISNNRSKISIWERGCGITMACGTGACASVVAAVLNKLTEESVIVDLPGGQLKIDWNGCENSSVFMTGNAEFVCFQLTDLLERN</sequence>
<evidence type="ECO:0000256" key="1">
    <source>
        <dbReference type="ARBA" id="ARBA00010219"/>
    </source>
</evidence>
<reference evidence="3 4" key="1">
    <citation type="submission" date="2020-08" db="EMBL/GenBank/DDBJ databases">
        <authorList>
            <person name="Hejnol A."/>
        </authorList>
    </citation>
    <scope>NUCLEOTIDE SEQUENCE [LARGE SCALE GENOMIC DNA]</scope>
</reference>
<dbReference type="AlphaFoldDB" id="A0A7I8VHI9"/>
<evidence type="ECO:0000313" key="4">
    <source>
        <dbReference type="Proteomes" id="UP000549394"/>
    </source>
</evidence>
<dbReference type="GO" id="GO:0005829">
    <property type="term" value="C:cytosol"/>
    <property type="evidence" value="ECO:0007669"/>
    <property type="project" value="TreeGrafter"/>
</dbReference>
<dbReference type="SUPFAM" id="SSF54506">
    <property type="entry name" value="Diaminopimelate epimerase-like"/>
    <property type="match status" value="2"/>
</dbReference>
<name>A0A7I8VHI9_9ANNE</name>
<comment type="similarity">
    <text evidence="1">Belongs to the diaminopimelate epimerase family.</text>
</comment>
<dbReference type="OrthoDB" id="9977463at2759"/>
<protein>
    <submittedName>
        <fullName evidence="3">DgyrCDS3188</fullName>
    </submittedName>
</protein>
<organism evidence="3 4">
    <name type="scientific">Dimorphilus gyrociliatus</name>
    <dbReference type="NCBI Taxonomy" id="2664684"/>
    <lineage>
        <taxon>Eukaryota</taxon>
        <taxon>Metazoa</taxon>
        <taxon>Spiralia</taxon>
        <taxon>Lophotrochozoa</taxon>
        <taxon>Annelida</taxon>
        <taxon>Polychaeta</taxon>
        <taxon>Polychaeta incertae sedis</taxon>
        <taxon>Dinophilidae</taxon>
        <taxon>Dimorphilus</taxon>
    </lineage>
</organism>
<dbReference type="Pfam" id="PF01678">
    <property type="entry name" value="DAP_epimerase"/>
    <property type="match status" value="1"/>
</dbReference>
<dbReference type="Proteomes" id="UP000549394">
    <property type="component" value="Unassembled WGS sequence"/>
</dbReference>
<proteinExistence type="inferred from homology"/>
<evidence type="ECO:0000313" key="3">
    <source>
        <dbReference type="EMBL" id="CAD5114034.1"/>
    </source>
</evidence>
<gene>
    <name evidence="3" type="ORF">DGYR_LOCUS2927</name>
</gene>
<dbReference type="GO" id="GO:0009089">
    <property type="term" value="P:lysine biosynthetic process via diaminopimelate"/>
    <property type="evidence" value="ECO:0007669"/>
    <property type="project" value="InterPro"/>
</dbReference>
<dbReference type="InterPro" id="IPR001653">
    <property type="entry name" value="DAP_epimerase_DapF"/>
</dbReference>
<dbReference type="NCBIfam" id="TIGR00652">
    <property type="entry name" value="DapF"/>
    <property type="match status" value="1"/>
</dbReference>
<dbReference type="PANTHER" id="PTHR31689">
    <property type="entry name" value="DIAMINOPIMELATE EPIMERASE, CHLOROPLASTIC"/>
    <property type="match status" value="1"/>
</dbReference>
<keyword evidence="2" id="KW-0413">Isomerase</keyword>
<dbReference type="PANTHER" id="PTHR31689:SF0">
    <property type="entry name" value="DIAMINOPIMELATE EPIMERASE"/>
    <property type="match status" value="1"/>
</dbReference>
<dbReference type="Gene3D" id="3.10.310.10">
    <property type="entry name" value="Diaminopimelate Epimerase, Chain A, domain 1"/>
    <property type="match status" value="2"/>
</dbReference>
<dbReference type="EMBL" id="CAJFCJ010000005">
    <property type="protein sequence ID" value="CAD5114034.1"/>
    <property type="molecule type" value="Genomic_DNA"/>
</dbReference>
<accession>A0A7I8VHI9</accession>
<keyword evidence="4" id="KW-1185">Reference proteome</keyword>
<comment type="caution">
    <text evidence="3">The sequence shown here is derived from an EMBL/GenBank/DDBJ whole genome shotgun (WGS) entry which is preliminary data.</text>
</comment>